<comment type="cofactor">
    <cofactor evidence="1 19">
        <name>Mg(2+)</name>
        <dbReference type="ChEBI" id="CHEBI:18420"/>
    </cofactor>
</comment>
<keyword evidence="10 19" id="KW-0812">Transmembrane</keyword>
<dbReference type="HAMAP" id="MF_00719">
    <property type="entry name" value="CobS"/>
    <property type="match status" value="1"/>
</dbReference>
<comment type="subcellular location">
    <subcellularLocation>
        <location evidence="2 19">Cell membrane</location>
        <topology evidence="2 19">Multi-pass membrane protein</topology>
    </subcellularLocation>
</comment>
<evidence type="ECO:0000313" key="20">
    <source>
        <dbReference type="EMBL" id="MBB3973794.1"/>
    </source>
</evidence>
<dbReference type="Pfam" id="PF02654">
    <property type="entry name" value="CobS"/>
    <property type="match status" value="1"/>
</dbReference>
<dbReference type="EMBL" id="JACIDR010000003">
    <property type="protein sequence ID" value="MBB3973794.1"/>
    <property type="molecule type" value="Genomic_DNA"/>
</dbReference>
<reference evidence="20 21" key="1">
    <citation type="submission" date="2020-08" db="EMBL/GenBank/DDBJ databases">
        <title>Genomic Encyclopedia of Type Strains, Phase IV (KMG-IV): sequencing the most valuable type-strain genomes for metagenomic binning, comparative biology and taxonomic classification.</title>
        <authorList>
            <person name="Goeker M."/>
        </authorList>
    </citation>
    <scope>NUCLEOTIDE SEQUENCE [LARGE SCALE GENOMIC DNA]</scope>
    <source>
        <strain evidence="20 21">DSM 25481</strain>
    </source>
</reference>
<evidence type="ECO:0000313" key="21">
    <source>
        <dbReference type="Proteomes" id="UP000528964"/>
    </source>
</evidence>
<dbReference type="UniPathway" id="UPA00148">
    <property type="reaction ID" value="UER00238"/>
</dbReference>
<dbReference type="InterPro" id="IPR003805">
    <property type="entry name" value="CobS"/>
</dbReference>
<name>A0A7W6D0T6_9HYPH</name>
<keyword evidence="21" id="KW-1185">Reference proteome</keyword>
<evidence type="ECO:0000256" key="13">
    <source>
        <dbReference type="ARBA" id="ARBA00023136"/>
    </source>
</evidence>
<dbReference type="AlphaFoldDB" id="A0A7W6D0T6"/>
<dbReference type="PANTHER" id="PTHR34148">
    <property type="entry name" value="ADENOSYLCOBINAMIDE-GDP RIBAZOLETRANSFERASE"/>
    <property type="match status" value="1"/>
</dbReference>
<gene>
    <name evidence="19" type="primary">cobS</name>
    <name evidence="20" type="ORF">GGR24_002464</name>
</gene>
<protein>
    <recommendedName>
        <fullName evidence="6 19">Adenosylcobinamide-GDP ribazoletransferase</fullName>
        <ecNumber evidence="5 19">2.7.8.26</ecNumber>
    </recommendedName>
    <alternativeName>
        <fullName evidence="16 19">Cobalamin synthase</fullName>
    </alternativeName>
    <alternativeName>
        <fullName evidence="15 19">Cobalamin-5'-phosphate synthase</fullName>
    </alternativeName>
</protein>
<evidence type="ECO:0000256" key="2">
    <source>
        <dbReference type="ARBA" id="ARBA00004651"/>
    </source>
</evidence>
<evidence type="ECO:0000256" key="1">
    <source>
        <dbReference type="ARBA" id="ARBA00001946"/>
    </source>
</evidence>
<comment type="catalytic activity">
    <reaction evidence="17 19">
        <text>alpha-ribazole + adenosylcob(III)inamide-GDP = adenosylcob(III)alamin + GMP + H(+)</text>
        <dbReference type="Rhea" id="RHEA:16049"/>
        <dbReference type="ChEBI" id="CHEBI:10329"/>
        <dbReference type="ChEBI" id="CHEBI:15378"/>
        <dbReference type="ChEBI" id="CHEBI:18408"/>
        <dbReference type="ChEBI" id="CHEBI:58115"/>
        <dbReference type="ChEBI" id="CHEBI:60487"/>
        <dbReference type="EC" id="2.7.8.26"/>
    </reaction>
</comment>
<evidence type="ECO:0000256" key="10">
    <source>
        <dbReference type="ARBA" id="ARBA00022692"/>
    </source>
</evidence>
<evidence type="ECO:0000256" key="15">
    <source>
        <dbReference type="ARBA" id="ARBA00032605"/>
    </source>
</evidence>
<keyword evidence="12 19" id="KW-1133">Transmembrane helix</keyword>
<comment type="similarity">
    <text evidence="4 19">Belongs to the CobS family.</text>
</comment>
<keyword evidence="8 19" id="KW-0169">Cobalamin biosynthesis</keyword>
<keyword evidence="11 19" id="KW-0460">Magnesium</keyword>
<dbReference type="EC" id="2.7.8.26" evidence="5 19"/>
<keyword evidence="9 19" id="KW-0808">Transferase</keyword>
<comment type="pathway">
    <text evidence="3 19">Cofactor biosynthesis; adenosylcobalamin biosynthesis; adenosylcobalamin from cob(II)yrinate a,c-diamide: step 7/7.</text>
</comment>
<dbReference type="NCBIfam" id="TIGR00317">
    <property type="entry name" value="cobS"/>
    <property type="match status" value="1"/>
</dbReference>
<dbReference type="GO" id="GO:0009236">
    <property type="term" value="P:cobalamin biosynthetic process"/>
    <property type="evidence" value="ECO:0007669"/>
    <property type="project" value="UniProtKB-UniRule"/>
</dbReference>
<evidence type="ECO:0000256" key="14">
    <source>
        <dbReference type="ARBA" id="ARBA00025228"/>
    </source>
</evidence>
<dbReference type="GO" id="GO:0008818">
    <property type="term" value="F:cobalamin 5'-phosphate synthase activity"/>
    <property type="evidence" value="ECO:0007669"/>
    <property type="project" value="UniProtKB-UniRule"/>
</dbReference>
<evidence type="ECO:0000256" key="17">
    <source>
        <dbReference type="ARBA" id="ARBA00048623"/>
    </source>
</evidence>
<dbReference type="Proteomes" id="UP000528964">
    <property type="component" value="Unassembled WGS sequence"/>
</dbReference>
<comment type="function">
    <text evidence="14 19">Joins adenosylcobinamide-GDP and alpha-ribazole to generate adenosylcobalamin (Ado-cobalamin). Also synthesizes adenosylcobalamin 5'-phosphate from adenosylcobinamide-GDP and alpha-ribazole 5'-phosphate.</text>
</comment>
<evidence type="ECO:0000256" key="8">
    <source>
        <dbReference type="ARBA" id="ARBA00022573"/>
    </source>
</evidence>
<comment type="catalytic activity">
    <reaction evidence="18 19">
        <text>alpha-ribazole 5'-phosphate + adenosylcob(III)inamide-GDP = adenosylcob(III)alamin 5'-phosphate + GMP + H(+)</text>
        <dbReference type="Rhea" id="RHEA:23560"/>
        <dbReference type="ChEBI" id="CHEBI:15378"/>
        <dbReference type="ChEBI" id="CHEBI:57918"/>
        <dbReference type="ChEBI" id="CHEBI:58115"/>
        <dbReference type="ChEBI" id="CHEBI:60487"/>
        <dbReference type="ChEBI" id="CHEBI:60493"/>
        <dbReference type="EC" id="2.7.8.26"/>
    </reaction>
</comment>
<accession>A0A7W6D0T6</accession>
<evidence type="ECO:0000256" key="12">
    <source>
        <dbReference type="ARBA" id="ARBA00022989"/>
    </source>
</evidence>
<feature type="transmembrane region" description="Helical" evidence="19">
    <location>
        <begin position="159"/>
        <end position="180"/>
    </location>
</feature>
<comment type="caution">
    <text evidence="19">Lacks conserved residue(s) required for the propagation of feature annotation.</text>
</comment>
<evidence type="ECO:0000256" key="11">
    <source>
        <dbReference type="ARBA" id="ARBA00022842"/>
    </source>
</evidence>
<organism evidence="20 21">
    <name type="scientific">Hansschlegelia beijingensis</name>
    <dbReference type="NCBI Taxonomy" id="1133344"/>
    <lineage>
        <taxon>Bacteria</taxon>
        <taxon>Pseudomonadati</taxon>
        <taxon>Pseudomonadota</taxon>
        <taxon>Alphaproteobacteria</taxon>
        <taxon>Hyphomicrobiales</taxon>
        <taxon>Methylopilaceae</taxon>
        <taxon>Hansschlegelia</taxon>
    </lineage>
</organism>
<proteinExistence type="inferred from homology"/>
<dbReference type="PANTHER" id="PTHR34148:SF1">
    <property type="entry name" value="ADENOSYLCOBINAMIDE-GDP RIBAZOLETRANSFERASE"/>
    <property type="match status" value="1"/>
</dbReference>
<evidence type="ECO:0000256" key="7">
    <source>
        <dbReference type="ARBA" id="ARBA00022475"/>
    </source>
</evidence>
<evidence type="ECO:0000256" key="19">
    <source>
        <dbReference type="HAMAP-Rule" id="MF_00719"/>
    </source>
</evidence>
<keyword evidence="7 19" id="KW-1003">Cell membrane</keyword>
<comment type="caution">
    <text evidence="20">The sequence shown here is derived from an EMBL/GenBank/DDBJ whole genome shotgun (WGS) entry which is preliminary data.</text>
</comment>
<evidence type="ECO:0000256" key="6">
    <source>
        <dbReference type="ARBA" id="ARBA00015850"/>
    </source>
</evidence>
<feature type="transmembrane region" description="Helical" evidence="19">
    <location>
        <begin position="192"/>
        <end position="212"/>
    </location>
</feature>
<sequence length="270" mass="25828">MTPNGPPPPSGRSSPRRALDAAGDALRFFTRLPVPSAWSTPQPERIFDGVAAAAPLAGAVAGAVAGEALGAGLALGLPALPAAAFAVIAGVALTGALHQDALADVADGFGGGATRKRKLEIMRDSSVGAYGVSALTLALGARITLVAALAERLGEEGALLALIAAAALSRPLALLPALLLKPARADGAGRAARPRAASVAVGCGLGALAALLLAGVGAGLAAAAAAAVAALGVTALSRAQIRGYTGDVCGAATEVAEIAALVALVAAAAG</sequence>
<evidence type="ECO:0000256" key="16">
    <source>
        <dbReference type="ARBA" id="ARBA00032853"/>
    </source>
</evidence>
<feature type="transmembrane region" description="Helical" evidence="19">
    <location>
        <begin position="127"/>
        <end position="147"/>
    </location>
</feature>
<evidence type="ECO:0000256" key="5">
    <source>
        <dbReference type="ARBA" id="ARBA00013200"/>
    </source>
</evidence>
<dbReference type="GO" id="GO:0005886">
    <property type="term" value="C:plasma membrane"/>
    <property type="evidence" value="ECO:0007669"/>
    <property type="project" value="UniProtKB-SubCell"/>
</dbReference>
<dbReference type="RefSeq" id="WP_183395634.1">
    <property type="nucleotide sequence ID" value="NZ_JACIDR010000003.1"/>
</dbReference>
<keyword evidence="13 19" id="KW-0472">Membrane</keyword>
<evidence type="ECO:0000256" key="9">
    <source>
        <dbReference type="ARBA" id="ARBA00022679"/>
    </source>
</evidence>
<evidence type="ECO:0000256" key="4">
    <source>
        <dbReference type="ARBA" id="ARBA00010561"/>
    </source>
</evidence>
<evidence type="ECO:0000256" key="18">
    <source>
        <dbReference type="ARBA" id="ARBA00049504"/>
    </source>
</evidence>
<dbReference type="GO" id="GO:0051073">
    <property type="term" value="F:adenosylcobinamide-GDP ribazoletransferase activity"/>
    <property type="evidence" value="ECO:0007669"/>
    <property type="project" value="UniProtKB-UniRule"/>
</dbReference>
<evidence type="ECO:0000256" key="3">
    <source>
        <dbReference type="ARBA" id="ARBA00004663"/>
    </source>
</evidence>